<reference evidence="1 2" key="1">
    <citation type="submission" date="2023-03" db="EMBL/GenBank/DDBJ databases">
        <title>WGS of Gossypium arboreum.</title>
        <authorList>
            <person name="Yu D."/>
        </authorList>
    </citation>
    <scope>NUCLEOTIDE SEQUENCE [LARGE SCALE GENOMIC DNA]</scope>
    <source>
        <tissue evidence="1">Leaf</tissue>
    </source>
</reference>
<dbReference type="PANTHER" id="PTHR31343:SF3">
    <property type="entry name" value="DUF789 DOMAIN-CONTAINING PROTEIN"/>
    <property type="match status" value="1"/>
</dbReference>
<dbReference type="EMBL" id="JARKNE010000004">
    <property type="protein sequence ID" value="KAK5836982.1"/>
    <property type="molecule type" value="Genomic_DNA"/>
</dbReference>
<dbReference type="Pfam" id="PF05623">
    <property type="entry name" value="DUF789"/>
    <property type="match status" value="1"/>
</dbReference>
<gene>
    <name evidence="1" type="ORF">PVK06_012788</name>
</gene>
<dbReference type="Proteomes" id="UP001358586">
    <property type="component" value="Chromosome 4"/>
</dbReference>
<proteinExistence type="predicted"/>
<dbReference type="PANTHER" id="PTHR31343">
    <property type="entry name" value="T15D22.8"/>
    <property type="match status" value="1"/>
</dbReference>
<organism evidence="1 2">
    <name type="scientific">Gossypium arboreum</name>
    <name type="common">Tree cotton</name>
    <name type="synonym">Gossypium nanking</name>
    <dbReference type="NCBI Taxonomy" id="29729"/>
    <lineage>
        <taxon>Eukaryota</taxon>
        <taxon>Viridiplantae</taxon>
        <taxon>Streptophyta</taxon>
        <taxon>Embryophyta</taxon>
        <taxon>Tracheophyta</taxon>
        <taxon>Spermatophyta</taxon>
        <taxon>Magnoliopsida</taxon>
        <taxon>eudicotyledons</taxon>
        <taxon>Gunneridae</taxon>
        <taxon>Pentapetalae</taxon>
        <taxon>rosids</taxon>
        <taxon>malvids</taxon>
        <taxon>Malvales</taxon>
        <taxon>Malvaceae</taxon>
        <taxon>Malvoideae</taxon>
        <taxon>Gossypium</taxon>
    </lineage>
</organism>
<keyword evidence="2" id="KW-1185">Reference proteome</keyword>
<name>A0ABR0QCF7_GOSAR</name>
<sequence>MIFDSGSTQSNLDCFLHCTTPTIKSHFLCKSEIRNLNRLWHPWEREKVEYFTLGDLWNCYDEWSAYGAGVPVGLNSNETLVQYYVPYLSAIQIFTSSREETESGDGERDSISDSYSDESELWRWDGCSSEEGGSDQDSLWHVNNRLGYLYFQYFERTTPYGRVPLMDKINGLSRRYPGLISLRSVDLSPASWMAVAWYPIYHIPMGRTIKDLSTCFLTYHTLSSSFQDMNPEDNIENPKKKRNEGDDISLLPFGLATYKMQGDVWVSGSCGQDLERLMSLLSVADSWLKQLRVEHHDFNYFTGIRRGPLNLMSICGWHLISRTLFEMVQSEANHYKITASGAVFKPVFGLIVVNKWVSEALWEPVFGFFFTIIEPMRDLEKIDDSLHSLTIFSLSL</sequence>
<comment type="caution">
    <text evidence="1">The sequence shown here is derived from an EMBL/GenBank/DDBJ whole genome shotgun (WGS) entry which is preliminary data.</text>
</comment>
<evidence type="ECO:0000313" key="2">
    <source>
        <dbReference type="Proteomes" id="UP001358586"/>
    </source>
</evidence>
<dbReference type="InterPro" id="IPR008507">
    <property type="entry name" value="DUF789"/>
</dbReference>
<accession>A0ABR0QCF7</accession>
<protein>
    <submittedName>
        <fullName evidence="1">Uncharacterized protein</fullName>
    </submittedName>
</protein>
<evidence type="ECO:0000313" key="1">
    <source>
        <dbReference type="EMBL" id="KAK5836982.1"/>
    </source>
</evidence>